<dbReference type="SUPFAM" id="SSF49265">
    <property type="entry name" value="Fibronectin type III"/>
    <property type="match status" value="3"/>
</dbReference>
<dbReference type="InterPro" id="IPR013783">
    <property type="entry name" value="Ig-like_fold"/>
</dbReference>
<feature type="domain" description="Fibronectin type-III" evidence="3">
    <location>
        <begin position="113"/>
        <end position="214"/>
    </location>
</feature>
<protein>
    <recommendedName>
        <fullName evidence="3">Fibronectin type-III domain-containing protein</fullName>
    </recommendedName>
</protein>
<evidence type="ECO:0000256" key="2">
    <source>
        <dbReference type="SAM" id="MobiDB-lite"/>
    </source>
</evidence>
<dbReference type="CDD" id="cd00063">
    <property type="entry name" value="FN3"/>
    <property type="match status" value="5"/>
</dbReference>
<dbReference type="Pfam" id="PF00041">
    <property type="entry name" value="fn3"/>
    <property type="match status" value="3"/>
</dbReference>
<dbReference type="AlphaFoldDB" id="A0A7S1AAN8"/>
<feature type="domain" description="Fibronectin type-III" evidence="3">
    <location>
        <begin position="726"/>
        <end position="842"/>
    </location>
</feature>
<dbReference type="PANTHER" id="PTHR13817:SF73">
    <property type="entry name" value="FIBRONECTIN TYPE-III DOMAIN-CONTAINING PROTEIN"/>
    <property type="match status" value="1"/>
</dbReference>
<dbReference type="EMBL" id="HBFQ01031728">
    <property type="protein sequence ID" value="CAD8847984.1"/>
    <property type="molecule type" value="Transcribed_RNA"/>
</dbReference>
<dbReference type="PROSITE" id="PS50853">
    <property type="entry name" value="FN3"/>
    <property type="match status" value="4"/>
</dbReference>
<organism evidence="4">
    <name type="scientific">Noctiluca scintillans</name>
    <name type="common">Sea sparkle</name>
    <name type="synonym">Red tide dinoflagellate</name>
    <dbReference type="NCBI Taxonomy" id="2966"/>
    <lineage>
        <taxon>Eukaryota</taxon>
        <taxon>Sar</taxon>
        <taxon>Alveolata</taxon>
        <taxon>Dinophyceae</taxon>
        <taxon>Noctilucales</taxon>
        <taxon>Noctilucaceae</taxon>
        <taxon>Noctiluca</taxon>
    </lineage>
</organism>
<dbReference type="InterPro" id="IPR050964">
    <property type="entry name" value="Striated_Muscle_Regulatory"/>
</dbReference>
<dbReference type="InterPro" id="IPR036116">
    <property type="entry name" value="FN3_sf"/>
</dbReference>
<dbReference type="InterPro" id="IPR003961">
    <property type="entry name" value="FN3_dom"/>
</dbReference>
<feature type="region of interest" description="Disordered" evidence="2">
    <location>
        <begin position="777"/>
        <end position="796"/>
    </location>
</feature>
<evidence type="ECO:0000313" key="4">
    <source>
        <dbReference type="EMBL" id="CAD8847984.1"/>
    </source>
</evidence>
<name>A0A7S1AAN8_NOCSC</name>
<proteinExistence type="predicted"/>
<dbReference type="SMART" id="SM00060">
    <property type="entry name" value="FN3"/>
    <property type="match status" value="7"/>
</dbReference>
<reference evidence="4" key="1">
    <citation type="submission" date="2021-01" db="EMBL/GenBank/DDBJ databases">
        <authorList>
            <person name="Corre E."/>
            <person name="Pelletier E."/>
            <person name="Niang G."/>
            <person name="Scheremetjew M."/>
            <person name="Finn R."/>
            <person name="Kale V."/>
            <person name="Holt S."/>
            <person name="Cochrane G."/>
            <person name="Meng A."/>
            <person name="Brown T."/>
            <person name="Cohen L."/>
        </authorList>
    </citation>
    <scope>NUCLEOTIDE SEQUENCE</scope>
</reference>
<feature type="domain" description="Fibronectin type-III" evidence="3">
    <location>
        <begin position="381"/>
        <end position="472"/>
    </location>
</feature>
<sequence>MIDGYVDMVVPVTVRMRIDELISSGESIPEKGAILRDVDATDRVEVPFGGDVDKNLLLISGHLRKYELMPVEEVYSVPGLQGRTEYYVAVAARNSVGLSEFGQPTLMATLAAAPLAIHEVTCLSKDTESVVWRWAEPDHQGAIISCYDVRYASEEDALLLDTCSMFVVDSDAEFPSCRIEGLLPGTWYHMMVRARNEIGVSPWTKAKAERTESSVPGKMRALRALPHTSAETDCLTFAWELPYSHGEPIQFIEIRYVVTDLEHGEFLQPGEATLQTILEGELHVVRRSERTGEFPTEHTFRELEPHSIIVPIARAINVKGAGDWGERPVRDLSAKNLNTSYALRAGAPTPPEPPVFDIDTMTMTSGAFSFSLGKSNASLYTSFDFRLYAGTPGDEMDAWRLPLHENADSIREWSVPVSRGENLRVLQNDLLMRQLVSDLQPGTAHALQVRSVNSAGSSAWSTVGTVARTLPDAPIMTSVLTLECTSPVHIAMKWIPPFHSGAIIEGYEIRYTEHQEAPLEEWSLCPESDIREKSFQSEVVDDAIAFGVFGLGQKVGYYFKFRARNVVGFSDWSPVAHFWTRPSPPVRVDLPVCELQSTRLTMDWQEPECHGCSVTRYEVLVSMKKSILHWERLVGEKLWWSPDLVQVFGLFKMADDPIEALGQECLSLLDCDAACALPLSNSWCELDNLVPGMTYHGMVRAVSEMGMGKWSEILTPMLTHSIAPRMPEPFVVESVTSVSCTLSYCMPYDNGSLITEAVARSFRVHGPLGDDELDAQTGSAHIHHSEKEQSFDPHAYPSGSDRFKIKIGGLLPGNHYEVSWAACNAHGVGDFSVATPFTTVAALPDMPEASFLGTAL</sequence>
<dbReference type="PANTHER" id="PTHR13817">
    <property type="entry name" value="TITIN"/>
    <property type="match status" value="1"/>
</dbReference>
<accession>A0A7S1AAN8</accession>
<evidence type="ECO:0000256" key="1">
    <source>
        <dbReference type="ARBA" id="ARBA00022737"/>
    </source>
</evidence>
<dbReference type="Gene3D" id="2.60.40.10">
    <property type="entry name" value="Immunoglobulins"/>
    <property type="match status" value="4"/>
</dbReference>
<feature type="domain" description="Fibronectin type-III" evidence="3">
    <location>
        <begin position="476"/>
        <end position="583"/>
    </location>
</feature>
<gene>
    <name evidence="4" type="ORF">NSCI0253_LOCUS22334</name>
</gene>
<keyword evidence="1" id="KW-0677">Repeat</keyword>
<evidence type="ECO:0000259" key="3">
    <source>
        <dbReference type="PROSITE" id="PS50853"/>
    </source>
</evidence>